<evidence type="ECO:0000313" key="4">
    <source>
        <dbReference type="Proteomes" id="UP000663882"/>
    </source>
</evidence>
<dbReference type="PANTHER" id="PTHR22801:SF63">
    <property type="entry name" value="C-TYPE LECTIN DOMAIN-CONTAINING PROTEIN"/>
    <property type="match status" value="1"/>
</dbReference>
<dbReference type="InterPro" id="IPR050801">
    <property type="entry name" value="Ca-Dep_Lectins_ImmuneDev"/>
</dbReference>
<dbReference type="SUPFAM" id="SSF56436">
    <property type="entry name" value="C-type lectin-like"/>
    <property type="match status" value="4"/>
</dbReference>
<accession>A0A813VR61</accession>
<proteinExistence type="predicted"/>
<reference evidence="3" key="1">
    <citation type="submission" date="2021-02" db="EMBL/GenBank/DDBJ databases">
        <authorList>
            <person name="Nowell W R."/>
        </authorList>
    </citation>
    <scope>NUCLEOTIDE SEQUENCE</scope>
</reference>
<dbReference type="AlphaFoldDB" id="A0A813VR61"/>
<dbReference type="Gene3D" id="3.10.100.10">
    <property type="entry name" value="Mannose-Binding Protein A, subunit A"/>
    <property type="match status" value="2"/>
</dbReference>
<protein>
    <recommendedName>
        <fullName evidence="2">WSC domain-containing protein</fullName>
    </recommendedName>
</protein>
<name>A0A813VR61_9BILA</name>
<gene>
    <name evidence="3" type="ORF">RFH988_LOCUS6164</name>
</gene>
<evidence type="ECO:0000256" key="1">
    <source>
        <dbReference type="SAM" id="Phobius"/>
    </source>
</evidence>
<feature type="domain" description="WSC" evidence="2">
    <location>
        <begin position="666"/>
        <end position="764"/>
    </location>
</feature>
<dbReference type="PROSITE" id="PS51212">
    <property type="entry name" value="WSC"/>
    <property type="match status" value="2"/>
</dbReference>
<dbReference type="InterPro" id="IPR002889">
    <property type="entry name" value="WSC_carb-bd"/>
</dbReference>
<dbReference type="InterPro" id="IPR016187">
    <property type="entry name" value="CTDL_fold"/>
</dbReference>
<sequence length="1232" mass="141370">MEPTLCFRLCDTPIIYLQSTVCRCSGGGLMHYKRQIDELCKIPCTKPVDRSIKSSNTCGGSLTYSAYVQDKFFIKHGHLFDYQIHFSSCELWTNPDVYDTSEIQLSNIIERSSLNKLEQCAAACLDQNATTKSIAFNDDNDKCLCVMPLKPSKTFDRTHYITILSNTSCDRYCNNTYEGSSHDLKYQCGSLKNRQIWAIYDLNGTCPINFIYMKELKKCIYAYKYFWNSCTPPSTSFTFDDSITWNNLLKIIDKLQLKDLTVTIDFDDSVVIDSSWKCLNSLSTSTVSSSMWSSYISRSRSTLYNFNSNTRYILEKGCLIESSYSSYSHRYSYRLCITDSINRYALTNDDDNNNETYIFSLNPQIKYCPTNWFDLNGRCYRISDERKTIEQARNSCISISTNESTTSSQSRIWLFDSNGNIIGGNELNDSPKGEIVEYISQWQARIGFFLLDTDPDHDNGVTDTTTSLQNLFYDESLISSDTDETTNTDHGSINEFQVIDSNEDQNITNNTCIIITRTISEEEEKPIIKNLSINNCSQPRHVLCETNTLIVQKYLYDCFNKPNIFDLPALISNYLTHELCLSLCQELQTKLAILHINKCYCLNGATSNSFNITTDLQNFQQKNCGNFCPGNSHEICGNENTIVVFQIIDSRRTYTFARTPPEPFPNYAYDSCIYLNSLNQSIIYRFKISNKYEFHPRYCLTFCTKYQQKYALINDIECLCTNKPMKDEDSDVDVLTGQQCSQPCAGNYFYSCGNKDNITIYSMYLLSPKCRHGFEAAENDQQCVFSHFSAKTNSLQLAKNYCQSIGSTLAKINDIVEIQDILPDSILHTRLMQQLLLFYRFRFVNDTRYYWIDRTSDLADPATISERLLKQCSKIPEFIDKNCIAIQYVPNSDQSIISHERCIIESNECSTISAMPVCVDQHIEIKPTLVPPITDENPSQVSVDIISERICDNEYHFIDDYCYKIIDHEVSWKDAQAECRRDNAMIFVPEKSITLQYIKSLFLRQRTYISSGFAHVGVYYDNSSRTVMQYNISNDYDGISIPDSNAIYDLCEKTFQERYTALMISSSLTTSEKTRLKSQKIGCAYIDLMSNIVPTIRCDEIPCNRTATVICQKLSTVQTKTIQIQREYIELQSTDVVTDLSSIPIVTDTKTISSINTTQNGKYLLDSSDDIKSIGRDFAPIFLILIILFILIFLGLISTIYNHRDLIFRHSYRRNTNSVYSQLTSANEFDLN</sequence>
<dbReference type="OrthoDB" id="10016650at2759"/>
<feature type="domain" description="WSC" evidence="2">
    <location>
        <begin position="552"/>
        <end position="648"/>
    </location>
</feature>
<keyword evidence="1" id="KW-0812">Transmembrane</keyword>
<keyword evidence="1" id="KW-0472">Membrane</keyword>
<dbReference type="InterPro" id="IPR016186">
    <property type="entry name" value="C-type_lectin-like/link_sf"/>
</dbReference>
<organism evidence="3 4">
    <name type="scientific">Rotaria sordida</name>
    <dbReference type="NCBI Taxonomy" id="392033"/>
    <lineage>
        <taxon>Eukaryota</taxon>
        <taxon>Metazoa</taxon>
        <taxon>Spiralia</taxon>
        <taxon>Gnathifera</taxon>
        <taxon>Rotifera</taxon>
        <taxon>Eurotatoria</taxon>
        <taxon>Bdelloidea</taxon>
        <taxon>Philodinida</taxon>
        <taxon>Philodinidae</taxon>
        <taxon>Rotaria</taxon>
    </lineage>
</organism>
<comment type="caution">
    <text evidence="3">The sequence shown here is derived from an EMBL/GenBank/DDBJ whole genome shotgun (WGS) entry which is preliminary data.</text>
</comment>
<keyword evidence="1" id="KW-1133">Transmembrane helix</keyword>
<dbReference type="EMBL" id="CAJNOO010000181">
    <property type="protein sequence ID" value="CAF0845284.1"/>
    <property type="molecule type" value="Genomic_DNA"/>
</dbReference>
<evidence type="ECO:0000259" key="2">
    <source>
        <dbReference type="PROSITE" id="PS51212"/>
    </source>
</evidence>
<evidence type="ECO:0000313" key="3">
    <source>
        <dbReference type="EMBL" id="CAF0845284.1"/>
    </source>
</evidence>
<dbReference type="Proteomes" id="UP000663882">
    <property type="component" value="Unassembled WGS sequence"/>
</dbReference>
<dbReference type="CDD" id="cd00037">
    <property type="entry name" value="CLECT"/>
    <property type="match status" value="1"/>
</dbReference>
<feature type="transmembrane region" description="Helical" evidence="1">
    <location>
        <begin position="1178"/>
        <end position="1201"/>
    </location>
</feature>
<dbReference type="PANTHER" id="PTHR22801">
    <property type="entry name" value="LITHOSTATHINE"/>
    <property type="match status" value="1"/>
</dbReference>